<dbReference type="InterPro" id="IPR039538">
    <property type="entry name" value="BetI_C"/>
</dbReference>
<evidence type="ECO:0000256" key="5">
    <source>
        <dbReference type="PROSITE-ProRule" id="PRU00335"/>
    </source>
</evidence>
<dbReference type="PROSITE" id="PS50977">
    <property type="entry name" value="HTH_TETR_2"/>
    <property type="match status" value="1"/>
</dbReference>
<evidence type="ECO:0000313" key="7">
    <source>
        <dbReference type="EMBL" id="MFC4072444.1"/>
    </source>
</evidence>
<feature type="DNA-binding region" description="H-T-H motif" evidence="5">
    <location>
        <begin position="37"/>
        <end position="56"/>
    </location>
</feature>
<dbReference type="PANTHER" id="PTHR30055:SF234">
    <property type="entry name" value="HTH-TYPE TRANSCRIPTIONAL REGULATOR BETI"/>
    <property type="match status" value="1"/>
</dbReference>
<dbReference type="InterPro" id="IPR050109">
    <property type="entry name" value="HTH-type_TetR-like_transc_reg"/>
</dbReference>
<accession>A0ABV8JBL6</accession>
<dbReference type="EMBL" id="JBHSBL010000036">
    <property type="protein sequence ID" value="MFC4072444.1"/>
    <property type="molecule type" value="Genomic_DNA"/>
</dbReference>
<keyword evidence="8" id="KW-1185">Reference proteome</keyword>
<comment type="caution">
    <text evidence="7">The sequence shown here is derived from an EMBL/GenBank/DDBJ whole genome shotgun (WGS) entry which is preliminary data.</text>
</comment>
<evidence type="ECO:0000256" key="4">
    <source>
        <dbReference type="ARBA" id="ARBA00023163"/>
    </source>
</evidence>
<dbReference type="InterPro" id="IPR001647">
    <property type="entry name" value="HTH_TetR"/>
</dbReference>
<dbReference type="Gene3D" id="1.10.357.10">
    <property type="entry name" value="Tetracycline Repressor, domain 2"/>
    <property type="match status" value="1"/>
</dbReference>
<gene>
    <name evidence="7" type="ORF">ACFO0C_46595</name>
</gene>
<dbReference type="InterPro" id="IPR009057">
    <property type="entry name" value="Homeodomain-like_sf"/>
</dbReference>
<evidence type="ECO:0000256" key="1">
    <source>
        <dbReference type="ARBA" id="ARBA00022491"/>
    </source>
</evidence>
<evidence type="ECO:0000313" key="8">
    <source>
        <dbReference type="Proteomes" id="UP001595867"/>
    </source>
</evidence>
<feature type="domain" description="HTH tetR-type" evidence="6">
    <location>
        <begin position="14"/>
        <end position="74"/>
    </location>
</feature>
<dbReference type="PRINTS" id="PR00455">
    <property type="entry name" value="HTHTETR"/>
</dbReference>
<dbReference type="InterPro" id="IPR036271">
    <property type="entry name" value="Tet_transcr_reg_TetR-rel_C_sf"/>
</dbReference>
<keyword evidence="4" id="KW-0804">Transcription</keyword>
<keyword evidence="3 5" id="KW-0238">DNA-binding</keyword>
<sequence length="203" mass="21645">MPPSSRSGSYSVGRKRRERIVEIASERFADGGYHRTSLTEIAESVGVTEGGLLYHFPSKKHLLLAVAEHRIETIAGWWSELSPEATLDQVFAALVATTERFLGQPGLIELAVLAVAEAADPSSPAHDSMAARYREATGGLATIFGRCADRGELREGVDCAALARECVAVSDGLQLQWVLSGGSIDLAAGIRDHMGRIAATVTN</sequence>
<dbReference type="SUPFAM" id="SSF46689">
    <property type="entry name" value="Homeodomain-like"/>
    <property type="match status" value="1"/>
</dbReference>
<reference evidence="8" key="1">
    <citation type="journal article" date="2019" name="Int. J. Syst. Evol. Microbiol.">
        <title>The Global Catalogue of Microorganisms (GCM) 10K type strain sequencing project: providing services to taxonomists for standard genome sequencing and annotation.</title>
        <authorList>
            <consortium name="The Broad Institute Genomics Platform"/>
            <consortium name="The Broad Institute Genome Sequencing Center for Infectious Disease"/>
            <person name="Wu L."/>
            <person name="Ma J."/>
        </authorList>
    </citation>
    <scope>NUCLEOTIDE SEQUENCE [LARGE SCALE GENOMIC DNA]</scope>
    <source>
        <strain evidence="8">TBRC 5832</strain>
    </source>
</reference>
<dbReference type="Pfam" id="PF13977">
    <property type="entry name" value="TetR_C_6"/>
    <property type="match status" value="1"/>
</dbReference>
<evidence type="ECO:0000256" key="3">
    <source>
        <dbReference type="ARBA" id="ARBA00023125"/>
    </source>
</evidence>
<dbReference type="Proteomes" id="UP001595867">
    <property type="component" value="Unassembled WGS sequence"/>
</dbReference>
<dbReference type="Pfam" id="PF00440">
    <property type="entry name" value="TetR_N"/>
    <property type="match status" value="1"/>
</dbReference>
<protein>
    <submittedName>
        <fullName evidence="7">TetR/AcrR family transcriptional regulator</fullName>
    </submittedName>
</protein>
<name>A0ABV8JBL6_9ACTN</name>
<organism evidence="7 8">
    <name type="scientific">Actinoplanes subglobosus</name>
    <dbReference type="NCBI Taxonomy" id="1547892"/>
    <lineage>
        <taxon>Bacteria</taxon>
        <taxon>Bacillati</taxon>
        <taxon>Actinomycetota</taxon>
        <taxon>Actinomycetes</taxon>
        <taxon>Micromonosporales</taxon>
        <taxon>Micromonosporaceae</taxon>
        <taxon>Actinoplanes</taxon>
    </lineage>
</organism>
<keyword evidence="2" id="KW-0805">Transcription regulation</keyword>
<evidence type="ECO:0000256" key="2">
    <source>
        <dbReference type="ARBA" id="ARBA00023015"/>
    </source>
</evidence>
<evidence type="ECO:0000259" key="6">
    <source>
        <dbReference type="PROSITE" id="PS50977"/>
    </source>
</evidence>
<dbReference type="SUPFAM" id="SSF48498">
    <property type="entry name" value="Tetracyclin repressor-like, C-terminal domain"/>
    <property type="match status" value="1"/>
</dbReference>
<proteinExistence type="predicted"/>
<dbReference type="PANTHER" id="PTHR30055">
    <property type="entry name" value="HTH-TYPE TRANSCRIPTIONAL REGULATOR RUTR"/>
    <property type="match status" value="1"/>
</dbReference>
<dbReference type="RefSeq" id="WP_378073319.1">
    <property type="nucleotide sequence ID" value="NZ_JBHSBL010000036.1"/>
</dbReference>
<keyword evidence="1" id="KW-0678">Repressor</keyword>